<dbReference type="VEuPathDB" id="ToxoDB:TGP89_297360"/>
<feature type="region of interest" description="Disordered" evidence="2">
    <location>
        <begin position="558"/>
        <end position="577"/>
    </location>
</feature>
<protein>
    <submittedName>
        <fullName evidence="3">Uncharacterized protein</fullName>
    </submittedName>
</protein>
<dbReference type="AlphaFoldDB" id="A0A086JCV4"/>
<dbReference type="PANTHER" id="PTHR23159:SF60">
    <property type="entry name" value="SPINDLE ASSEMBLY ABNORMAL PROTEIN 4"/>
    <property type="match status" value="1"/>
</dbReference>
<gene>
    <name evidence="3" type="ORF">TGP89_297360</name>
</gene>
<reference evidence="3 4" key="1">
    <citation type="submission" date="2014-03" db="EMBL/GenBank/DDBJ databases">
        <authorList>
            <person name="Sibley D."/>
            <person name="Venepally P."/>
            <person name="Karamycheva S."/>
            <person name="Hadjithomas M."/>
            <person name="Khan A."/>
            <person name="Brunk B."/>
            <person name="Roos D."/>
            <person name="Caler E."/>
            <person name="Lorenzi H."/>
        </authorList>
    </citation>
    <scope>NUCLEOTIDE SEQUENCE [LARGE SCALE GENOMIC DNA]</scope>
    <source>
        <strain evidence="4">p89</strain>
    </source>
</reference>
<evidence type="ECO:0000256" key="2">
    <source>
        <dbReference type="SAM" id="MobiDB-lite"/>
    </source>
</evidence>
<evidence type="ECO:0000313" key="3">
    <source>
        <dbReference type="EMBL" id="KFG29972.1"/>
    </source>
</evidence>
<accession>A0A086JCV4</accession>
<dbReference type="OrthoDB" id="331106at2759"/>
<dbReference type="PANTHER" id="PTHR23159">
    <property type="entry name" value="CENTROSOMAL PROTEIN 2"/>
    <property type="match status" value="1"/>
</dbReference>
<evidence type="ECO:0000313" key="4">
    <source>
        <dbReference type="Proteomes" id="UP000028828"/>
    </source>
</evidence>
<sequence>MTDNSLDGCDGASSESPLSKGWRDLAPLSQDPSFQVLLASCGERMIRGYNLISRTRESDRETIDKVRETVLSSAFADATRRVAVACVCPVRRRAFSELFRRSAEEESGASSSLVSPLRWCERVLCFVLSKHTASLNSSYLCAYSKVSQDLQWPETVTIARRVICNEEQGASDDVKQCFSACVLLLYTLTSRPGHPDVASWMRAFLSTPPGRDVYCFIGAAISGFVADVNGQKGLSPQEVSKTSRDDAGAVARLREARARKTFLRLVAVFDNLSHSDVLISRARSHQGLRTVRKAVVSVASRLLVHAAAIPVGISIRLWSIFSVYATRDPQDGASPRREKANTPHCRHYGKKNSQNLLSLTSASVRSQRHDVLELRAAVDCFRDALRSEEFLRHLRTELLPSGLDLLGTCISTAAELQKEGDDMALSVVAELLAYLVLSSAALRRHAVAQLNQCPTSVFSNENHGDESSADLETSEKRSKQLCKLSSAAVHFPSLLRACTSSYSETCIFVGAFLETCFVSSQQQGNKRDAGLGIHLPDEIKAEVLQALQKTVASPCAVPAVSNDADTETEKKDSTEESLAATQRRAACLSLLAVMAESASFASEVQQMLLDLLADTAKHGTADVSSLVAALSLAIDLSRCSSRLRESALCILRQDTPPVMGFLAQSVLSSTSLPTQRRLLLLVHKMLTEVLRQQRHCSATSRVPISALFLLENRQKQELALRAEASPSTPSKTFLGESSPRIDELRSHATSNRVSPATTPPREAPNDVWLSFKDGQHFVEADEAKSLCLGFDCDSILHGDEFPFHTRLLPIQPCESEQENVDLEAYAGELARVARLQHEQQQLLQDAATASRNREEEAKQLMKITVADLEHEKRKAEQKAETRQQELQRLQKSYAAELTRVRDEYETQTGQLRAMVNELQLLLESKEEKLKKAQDALVTSKQQQLSNDGECSKLQRQLQTLTTLNKKQKDDLSSVEAQCGSLREANDAAVKKLNEVSSKAKKLERQCTLLHAEKKDLIEEQERLFKQLILLLDHEQQLTAEQRRLRENVKENLEAVNRAEKLQQELDHLRREKENTGKEAGQMASRTATLQTEVAALKADLNKETEKRRAAEEAANTASEKTQNVSEELERMKKKLKSQAYVTEDLEKRLREKEEQLSKIQSIFCMKT</sequence>
<feature type="compositionally biased region" description="Polar residues" evidence="2">
    <location>
        <begin position="747"/>
        <end position="756"/>
    </location>
</feature>
<name>A0A086JCV4_TOXGO</name>
<feature type="region of interest" description="Disordered" evidence="2">
    <location>
        <begin position="720"/>
        <end position="765"/>
    </location>
</feature>
<organism evidence="3 4">
    <name type="scientific">Toxoplasma gondii p89</name>
    <dbReference type="NCBI Taxonomy" id="943119"/>
    <lineage>
        <taxon>Eukaryota</taxon>
        <taxon>Sar</taxon>
        <taxon>Alveolata</taxon>
        <taxon>Apicomplexa</taxon>
        <taxon>Conoidasida</taxon>
        <taxon>Coccidia</taxon>
        <taxon>Eucoccidiorida</taxon>
        <taxon>Eimeriorina</taxon>
        <taxon>Sarcocystidae</taxon>
        <taxon>Toxoplasma</taxon>
    </lineage>
</organism>
<keyword evidence="1" id="KW-0175">Coiled coil</keyword>
<proteinExistence type="predicted"/>
<dbReference type="Proteomes" id="UP000028828">
    <property type="component" value="Unassembled WGS sequence"/>
</dbReference>
<dbReference type="EMBL" id="AEYI02002109">
    <property type="protein sequence ID" value="KFG29972.1"/>
    <property type="molecule type" value="Genomic_DNA"/>
</dbReference>
<comment type="caution">
    <text evidence="3">The sequence shown here is derived from an EMBL/GenBank/DDBJ whole genome shotgun (WGS) entry which is preliminary data.</text>
</comment>
<feature type="coiled-coil region" evidence="1">
    <location>
        <begin position="832"/>
        <end position="1162"/>
    </location>
</feature>
<evidence type="ECO:0000256" key="1">
    <source>
        <dbReference type="SAM" id="Coils"/>
    </source>
</evidence>